<feature type="signal peptide" evidence="2">
    <location>
        <begin position="1"/>
        <end position="25"/>
    </location>
</feature>
<keyword evidence="4" id="KW-1185">Reference proteome</keyword>
<proteinExistence type="predicted"/>
<accession>A0ABT9EAK0</accession>
<dbReference type="InterPro" id="IPR047937">
    <property type="entry name" value="Eex_IncN-like"/>
</dbReference>
<feature type="region of interest" description="Disordered" evidence="1">
    <location>
        <begin position="71"/>
        <end position="90"/>
    </location>
</feature>
<dbReference type="NCBIfam" id="NF033894">
    <property type="entry name" value="Eex_IncN"/>
    <property type="match status" value="1"/>
</dbReference>
<comment type="caution">
    <text evidence="3">The sequence shown here is derived from an EMBL/GenBank/DDBJ whole genome shotgun (WGS) entry which is preliminary data.</text>
</comment>
<keyword evidence="2" id="KW-0732">Signal</keyword>
<name>A0ABT9EAK0_9PROT</name>
<feature type="compositionally biased region" description="Basic and acidic residues" evidence="1">
    <location>
        <begin position="71"/>
        <end position="81"/>
    </location>
</feature>
<reference evidence="3 4" key="1">
    <citation type="submission" date="2023-08" db="EMBL/GenBank/DDBJ databases">
        <title>The draft genome sequence of Paracraurococcus sp. LOR1-02.</title>
        <authorList>
            <person name="Kingkaew E."/>
            <person name="Tanasupawat S."/>
        </authorList>
    </citation>
    <scope>NUCLEOTIDE SEQUENCE [LARGE SCALE GENOMIC DNA]</scope>
    <source>
        <strain evidence="3 4">LOR1-02</strain>
    </source>
</reference>
<feature type="chain" id="PRO_5045723639" evidence="2">
    <location>
        <begin position="26"/>
        <end position="129"/>
    </location>
</feature>
<organism evidence="3 4">
    <name type="scientific">Paracraurococcus lichenis</name>
    <dbReference type="NCBI Taxonomy" id="3064888"/>
    <lineage>
        <taxon>Bacteria</taxon>
        <taxon>Pseudomonadati</taxon>
        <taxon>Pseudomonadota</taxon>
        <taxon>Alphaproteobacteria</taxon>
        <taxon>Acetobacterales</taxon>
        <taxon>Roseomonadaceae</taxon>
        <taxon>Paracraurococcus</taxon>
    </lineage>
</organism>
<dbReference type="RefSeq" id="WP_305108053.1">
    <property type="nucleotide sequence ID" value="NZ_JAUTWS010000075.1"/>
</dbReference>
<evidence type="ECO:0000256" key="1">
    <source>
        <dbReference type="SAM" id="MobiDB-lite"/>
    </source>
</evidence>
<evidence type="ECO:0000256" key="2">
    <source>
        <dbReference type="SAM" id="SignalP"/>
    </source>
</evidence>
<evidence type="ECO:0000313" key="3">
    <source>
        <dbReference type="EMBL" id="MDO9713193.1"/>
    </source>
</evidence>
<dbReference type="PROSITE" id="PS51257">
    <property type="entry name" value="PROKAR_LIPOPROTEIN"/>
    <property type="match status" value="1"/>
</dbReference>
<protein>
    <submittedName>
        <fullName evidence="3">EexN family lipoprotein</fullName>
    </submittedName>
</protein>
<dbReference type="Proteomes" id="UP001243009">
    <property type="component" value="Unassembled WGS sequence"/>
</dbReference>
<keyword evidence="3" id="KW-0449">Lipoprotein</keyword>
<sequence>MVNRHMRTATAVVLALTACCASAEAQSRRTVSYFLANPAERDTVLRECRNDERAARMPECANAQRAADQAARDAYLREQRQQHTPTPNELLTSRQYYVDNPIARAVVLEQCSRGAARLSDCEAARAAGR</sequence>
<dbReference type="EMBL" id="JAUTWS010000075">
    <property type="protein sequence ID" value="MDO9713193.1"/>
    <property type="molecule type" value="Genomic_DNA"/>
</dbReference>
<gene>
    <name evidence="3" type="ORF">Q7A36_32995</name>
</gene>
<evidence type="ECO:0000313" key="4">
    <source>
        <dbReference type="Proteomes" id="UP001243009"/>
    </source>
</evidence>